<dbReference type="InterPro" id="IPR000515">
    <property type="entry name" value="MetI-like"/>
</dbReference>
<evidence type="ECO:0000256" key="5">
    <source>
        <dbReference type="ARBA" id="ARBA00022970"/>
    </source>
</evidence>
<dbReference type="Gene3D" id="1.10.3720.10">
    <property type="entry name" value="MetI-like"/>
    <property type="match status" value="1"/>
</dbReference>
<evidence type="ECO:0000256" key="1">
    <source>
        <dbReference type="ARBA" id="ARBA00004651"/>
    </source>
</evidence>
<dbReference type="AlphaFoldDB" id="A0A2W4LVP8"/>
<evidence type="ECO:0000256" key="3">
    <source>
        <dbReference type="ARBA" id="ARBA00022475"/>
    </source>
</evidence>
<protein>
    <submittedName>
        <fullName evidence="10">Ectoine/hydroxyectoine ABC transporter permease subunit EhuD</fullName>
    </submittedName>
</protein>
<feature type="transmembrane region" description="Helical" evidence="8">
    <location>
        <begin position="20"/>
        <end position="45"/>
    </location>
</feature>
<comment type="subcellular location">
    <subcellularLocation>
        <location evidence="1 8">Cell membrane</location>
        <topology evidence="1 8">Multi-pass membrane protein</topology>
    </subcellularLocation>
</comment>
<evidence type="ECO:0000256" key="7">
    <source>
        <dbReference type="ARBA" id="ARBA00023136"/>
    </source>
</evidence>
<keyword evidence="5" id="KW-0029">Amino-acid transport</keyword>
<dbReference type="InterPro" id="IPR014341">
    <property type="entry name" value="Ectoine_EhuD"/>
</dbReference>
<dbReference type="CDD" id="cd06261">
    <property type="entry name" value="TM_PBP2"/>
    <property type="match status" value="1"/>
</dbReference>
<dbReference type="EMBL" id="QGUI01000139">
    <property type="protein sequence ID" value="PZM99716.1"/>
    <property type="molecule type" value="Genomic_DNA"/>
</dbReference>
<keyword evidence="7 8" id="KW-0472">Membrane</keyword>
<dbReference type="InterPro" id="IPR035906">
    <property type="entry name" value="MetI-like_sf"/>
</dbReference>
<dbReference type="SUPFAM" id="SSF161098">
    <property type="entry name" value="MetI-like"/>
    <property type="match status" value="1"/>
</dbReference>
<dbReference type="Pfam" id="PF00528">
    <property type="entry name" value="BPD_transp_1"/>
    <property type="match status" value="1"/>
</dbReference>
<organism evidence="10">
    <name type="scientific">Thermocrispum agreste</name>
    <dbReference type="NCBI Taxonomy" id="37925"/>
    <lineage>
        <taxon>Bacteria</taxon>
        <taxon>Bacillati</taxon>
        <taxon>Actinomycetota</taxon>
        <taxon>Actinomycetes</taxon>
        <taxon>Pseudonocardiales</taxon>
        <taxon>Pseudonocardiaceae</taxon>
        <taxon>Thermocrispum</taxon>
    </lineage>
</organism>
<feature type="transmembrane region" description="Helical" evidence="8">
    <location>
        <begin position="197"/>
        <end position="216"/>
    </location>
</feature>
<dbReference type="PANTHER" id="PTHR30614:SF0">
    <property type="entry name" value="L-CYSTINE TRANSPORT SYSTEM PERMEASE PROTEIN TCYL"/>
    <property type="match status" value="1"/>
</dbReference>
<dbReference type="PROSITE" id="PS50928">
    <property type="entry name" value="ABC_TM1"/>
    <property type="match status" value="1"/>
</dbReference>
<proteinExistence type="inferred from homology"/>
<dbReference type="GO" id="GO:0022857">
    <property type="term" value="F:transmembrane transporter activity"/>
    <property type="evidence" value="ECO:0007669"/>
    <property type="project" value="InterPro"/>
</dbReference>
<feature type="transmembrane region" description="Helical" evidence="8">
    <location>
        <begin position="57"/>
        <end position="80"/>
    </location>
</feature>
<name>A0A2W4LVP8_9PSEU</name>
<evidence type="ECO:0000259" key="9">
    <source>
        <dbReference type="PROSITE" id="PS50928"/>
    </source>
</evidence>
<dbReference type="NCBIfam" id="TIGR01726">
    <property type="entry name" value="HEQRo_perm_3TM"/>
    <property type="match status" value="1"/>
</dbReference>
<keyword evidence="4 8" id="KW-0812">Transmembrane</keyword>
<keyword evidence="2 8" id="KW-0813">Transport</keyword>
<accession>A0A2W4LVP8</accession>
<dbReference type="GO" id="GO:0043190">
    <property type="term" value="C:ATP-binding cassette (ABC) transporter complex"/>
    <property type="evidence" value="ECO:0007669"/>
    <property type="project" value="InterPro"/>
</dbReference>
<dbReference type="STRING" id="1111738.GCA_000427905_00459"/>
<comment type="caution">
    <text evidence="10">The sequence shown here is derived from an EMBL/GenBank/DDBJ whole genome shotgun (WGS) entry which is preliminary data.</text>
</comment>
<dbReference type="InterPro" id="IPR043429">
    <property type="entry name" value="ArtM/GltK/GlnP/TcyL/YhdX-like"/>
</dbReference>
<gene>
    <name evidence="10" type="primary">ehuD</name>
    <name evidence="10" type="ORF">DIU77_05190</name>
</gene>
<feature type="domain" description="ABC transmembrane type-1" evidence="9">
    <location>
        <begin position="21"/>
        <end position="216"/>
    </location>
</feature>
<dbReference type="GO" id="GO:0006865">
    <property type="term" value="P:amino acid transport"/>
    <property type="evidence" value="ECO:0007669"/>
    <property type="project" value="UniProtKB-KW"/>
</dbReference>
<evidence type="ECO:0000313" key="10">
    <source>
        <dbReference type="EMBL" id="PZM99716.1"/>
    </source>
</evidence>
<keyword evidence="3" id="KW-1003">Cell membrane</keyword>
<dbReference type="PANTHER" id="PTHR30614">
    <property type="entry name" value="MEMBRANE COMPONENT OF AMINO ACID ABC TRANSPORTER"/>
    <property type="match status" value="1"/>
</dbReference>
<sequence>MMDKWNWDRFLDAWPYVLDGLWVTIQFTVLGSIVAYVLGLIFAIIRQLRIPVVDQVLWGFIEFVRSTPLLVQVFFLYWVIRPEVLQGVDSDTQKILVGTFALGVHYACYTSEVYRAGIEAVPKGQWEAATALSLPRSRVWTGVVLPQAIPRVLPALGNYTIAMFKEVPLLSAISVFDIVYQVKTEYAASQGGAGPEAWAAAGLTFLALSYPCAILVRRLERRVGTV</sequence>
<keyword evidence="6 8" id="KW-1133">Transmembrane helix</keyword>
<evidence type="ECO:0000256" key="2">
    <source>
        <dbReference type="ARBA" id="ARBA00022448"/>
    </source>
</evidence>
<evidence type="ECO:0000256" key="6">
    <source>
        <dbReference type="ARBA" id="ARBA00022989"/>
    </source>
</evidence>
<evidence type="ECO:0000256" key="4">
    <source>
        <dbReference type="ARBA" id="ARBA00022692"/>
    </source>
</evidence>
<dbReference type="NCBIfam" id="TIGR03003">
    <property type="entry name" value="ectoine_ehuD"/>
    <property type="match status" value="1"/>
</dbReference>
<dbReference type="InterPro" id="IPR010065">
    <property type="entry name" value="AA_ABC_transptr_permease_3TM"/>
</dbReference>
<comment type="similarity">
    <text evidence="8">Belongs to the binding-protein-dependent transport system permease family.</text>
</comment>
<reference evidence="10" key="1">
    <citation type="submission" date="2018-05" db="EMBL/GenBank/DDBJ databases">
        <authorList>
            <person name="Lanie J.A."/>
            <person name="Ng W.-L."/>
            <person name="Kazmierczak K.M."/>
            <person name="Andrzejewski T.M."/>
            <person name="Davidsen T.M."/>
            <person name="Wayne K.J."/>
            <person name="Tettelin H."/>
            <person name="Glass J.I."/>
            <person name="Rusch D."/>
            <person name="Podicherti R."/>
            <person name="Tsui H.-C.T."/>
            <person name="Winkler M.E."/>
        </authorList>
    </citation>
    <scope>NUCLEOTIDE SEQUENCE</scope>
    <source>
        <strain evidence="10">ZC4RG45</strain>
    </source>
</reference>
<evidence type="ECO:0000256" key="8">
    <source>
        <dbReference type="RuleBase" id="RU363032"/>
    </source>
</evidence>